<keyword evidence="3" id="KW-1185">Reference proteome</keyword>
<dbReference type="RefSeq" id="WP_206656345.1">
    <property type="nucleotide sequence ID" value="NZ_CP071182.1"/>
</dbReference>
<protein>
    <submittedName>
        <fullName evidence="2">Uncharacterized protein</fullName>
    </submittedName>
</protein>
<gene>
    <name evidence="2" type="ORF">JZ786_21630</name>
</gene>
<proteinExistence type="predicted"/>
<feature type="transmembrane region" description="Helical" evidence="1">
    <location>
        <begin position="15"/>
        <end position="39"/>
    </location>
</feature>
<sequence length="57" mass="6318">MGLDLLRIGRFCVELAASMMLSVLVVWALATFSSGLFVAKHVGHFLNVMNLRPIRKS</sequence>
<evidence type="ECO:0000313" key="2">
    <source>
        <dbReference type="EMBL" id="QSO46984.1"/>
    </source>
</evidence>
<organism evidence="2 3">
    <name type="scientific">Alicyclobacillus mengziensis</name>
    <dbReference type="NCBI Taxonomy" id="2931921"/>
    <lineage>
        <taxon>Bacteria</taxon>
        <taxon>Bacillati</taxon>
        <taxon>Bacillota</taxon>
        <taxon>Bacilli</taxon>
        <taxon>Bacillales</taxon>
        <taxon>Alicyclobacillaceae</taxon>
        <taxon>Alicyclobacillus</taxon>
    </lineage>
</organism>
<evidence type="ECO:0000256" key="1">
    <source>
        <dbReference type="SAM" id="Phobius"/>
    </source>
</evidence>
<evidence type="ECO:0000313" key="3">
    <source>
        <dbReference type="Proteomes" id="UP000663505"/>
    </source>
</evidence>
<dbReference type="AlphaFoldDB" id="A0A9X7Z5K7"/>
<keyword evidence="1" id="KW-0812">Transmembrane</keyword>
<reference evidence="2 3" key="1">
    <citation type="submission" date="2021-02" db="EMBL/GenBank/DDBJ databases">
        <title>Alicyclobacillus curvatus sp. nov. and Alicyclobacillus mengziensis sp. nov., two acidophilic bacteria isolated from acid mine drainage.</title>
        <authorList>
            <person name="Huang Y."/>
        </authorList>
    </citation>
    <scope>NUCLEOTIDE SEQUENCE [LARGE SCALE GENOMIC DNA]</scope>
    <source>
        <strain evidence="2 3">S30H14</strain>
    </source>
</reference>
<dbReference type="Proteomes" id="UP000663505">
    <property type="component" value="Chromosome"/>
</dbReference>
<keyword evidence="1" id="KW-1133">Transmembrane helix</keyword>
<keyword evidence="1" id="KW-0472">Membrane</keyword>
<name>A0A9X7Z5K7_9BACL</name>
<dbReference type="KEGG" id="afx:JZ786_21630"/>
<dbReference type="EMBL" id="CP071182">
    <property type="protein sequence ID" value="QSO46984.1"/>
    <property type="molecule type" value="Genomic_DNA"/>
</dbReference>
<accession>A0A9X7Z5K7</accession>